<sequence>MIRQHQVAIFISTGMCSDLRLWPYASPYTCASEPCAVRIRLPTVTERLVTIQTLAMKTIIPIAAVCNDMGIGVNGMLPWDLPKESDYYNRITSDTKKGGKQNAVVMGRKTWNSLPGRLDGRYNVVLSRHLKERPTGVDLVATSLVDAVKQLSDPPLADKVDKVFILGGSGIYKESVESPLCFRIYLTRIMADYECDTFFPEFNTNLFHLVSDPDVPCEIQEEKGIQYKFEVYEKKV</sequence>
<evidence type="ECO:0000256" key="3">
    <source>
        <dbReference type="ARBA" id="ARBA00022563"/>
    </source>
</evidence>
<keyword evidence="4" id="KW-0521">NADP</keyword>
<dbReference type="PRINTS" id="PR00070">
    <property type="entry name" value="DHFR"/>
</dbReference>
<dbReference type="InterPro" id="IPR024072">
    <property type="entry name" value="DHFR-like_dom_sf"/>
</dbReference>
<reference evidence="10" key="1">
    <citation type="submission" date="2025-08" db="UniProtKB">
        <authorList>
            <consortium name="RefSeq"/>
        </authorList>
    </citation>
    <scope>IDENTIFICATION</scope>
    <source>
        <tissue evidence="10">Testes</tissue>
    </source>
</reference>
<evidence type="ECO:0000256" key="1">
    <source>
        <dbReference type="ARBA" id="ARBA00004903"/>
    </source>
</evidence>
<dbReference type="PROSITE" id="PS00075">
    <property type="entry name" value="DHFR_1"/>
    <property type="match status" value="1"/>
</dbReference>
<name>A0ABM0GPB7_SACKO</name>
<protein>
    <recommendedName>
        <fullName evidence="2">dihydrofolate reductase</fullName>
        <ecNumber evidence="2">1.5.1.3</ecNumber>
    </recommendedName>
</protein>
<dbReference type="PROSITE" id="PS51330">
    <property type="entry name" value="DHFR_2"/>
    <property type="match status" value="1"/>
</dbReference>
<dbReference type="PANTHER" id="PTHR48069">
    <property type="entry name" value="DIHYDROFOLATE REDUCTASE"/>
    <property type="match status" value="1"/>
</dbReference>
<comment type="similarity">
    <text evidence="7">Belongs to the dihydrofolate reductase family.</text>
</comment>
<gene>
    <name evidence="10" type="primary">LOC100374824</name>
</gene>
<evidence type="ECO:0000256" key="6">
    <source>
        <dbReference type="ARBA" id="ARBA00048873"/>
    </source>
</evidence>
<dbReference type="PANTHER" id="PTHR48069:SF3">
    <property type="entry name" value="DIHYDROFOLATE REDUCTASE"/>
    <property type="match status" value="1"/>
</dbReference>
<proteinExistence type="inferred from homology"/>
<evidence type="ECO:0000256" key="7">
    <source>
        <dbReference type="RuleBase" id="RU004474"/>
    </source>
</evidence>
<evidence type="ECO:0000259" key="8">
    <source>
        <dbReference type="PROSITE" id="PS51330"/>
    </source>
</evidence>
<dbReference type="InterPro" id="IPR001796">
    <property type="entry name" value="DHFR_dom"/>
</dbReference>
<accession>A0ABM0GPB7</accession>
<comment type="catalytic activity">
    <reaction evidence="6">
        <text>(6S)-5,6,7,8-tetrahydrofolate + NADP(+) = 7,8-dihydrofolate + NADPH + H(+)</text>
        <dbReference type="Rhea" id="RHEA:15009"/>
        <dbReference type="ChEBI" id="CHEBI:15378"/>
        <dbReference type="ChEBI" id="CHEBI:57451"/>
        <dbReference type="ChEBI" id="CHEBI:57453"/>
        <dbReference type="ChEBI" id="CHEBI:57783"/>
        <dbReference type="ChEBI" id="CHEBI:58349"/>
        <dbReference type="EC" id="1.5.1.3"/>
    </reaction>
</comment>
<evidence type="ECO:0000256" key="4">
    <source>
        <dbReference type="ARBA" id="ARBA00022857"/>
    </source>
</evidence>
<keyword evidence="5" id="KW-0560">Oxidoreductase</keyword>
<dbReference type="InterPro" id="IPR017925">
    <property type="entry name" value="DHFR_CS"/>
</dbReference>
<dbReference type="CDD" id="cd00209">
    <property type="entry name" value="DHFR"/>
    <property type="match status" value="1"/>
</dbReference>
<dbReference type="Gene3D" id="3.40.430.10">
    <property type="entry name" value="Dihydrofolate Reductase, subunit A"/>
    <property type="match status" value="1"/>
</dbReference>
<dbReference type="GeneID" id="100374824"/>
<keyword evidence="3" id="KW-0554">One-carbon metabolism</keyword>
<dbReference type="Pfam" id="PF00186">
    <property type="entry name" value="DHFR_1"/>
    <property type="match status" value="1"/>
</dbReference>
<evidence type="ECO:0000313" key="9">
    <source>
        <dbReference type="Proteomes" id="UP000694865"/>
    </source>
</evidence>
<keyword evidence="9" id="KW-1185">Reference proteome</keyword>
<comment type="pathway">
    <text evidence="1">Cofactor biosynthesis; tetrahydrofolate biosynthesis; 5,6,7,8-tetrahydrofolate from 7,8-dihydrofolate: step 1/1.</text>
</comment>
<dbReference type="EC" id="1.5.1.3" evidence="2"/>
<feature type="domain" description="DHFR" evidence="8">
    <location>
        <begin position="58"/>
        <end position="234"/>
    </location>
</feature>
<evidence type="ECO:0000256" key="2">
    <source>
        <dbReference type="ARBA" id="ARBA00012856"/>
    </source>
</evidence>
<dbReference type="RefSeq" id="XP_002734344.1">
    <property type="nucleotide sequence ID" value="XM_002734298.1"/>
</dbReference>
<organism evidence="9 10">
    <name type="scientific">Saccoglossus kowalevskii</name>
    <name type="common">Acorn worm</name>
    <dbReference type="NCBI Taxonomy" id="10224"/>
    <lineage>
        <taxon>Eukaryota</taxon>
        <taxon>Metazoa</taxon>
        <taxon>Hemichordata</taxon>
        <taxon>Enteropneusta</taxon>
        <taxon>Harrimaniidae</taxon>
        <taxon>Saccoglossus</taxon>
    </lineage>
</organism>
<evidence type="ECO:0000256" key="5">
    <source>
        <dbReference type="ARBA" id="ARBA00023002"/>
    </source>
</evidence>
<dbReference type="SUPFAM" id="SSF53597">
    <property type="entry name" value="Dihydrofolate reductase-like"/>
    <property type="match status" value="1"/>
</dbReference>
<dbReference type="InterPro" id="IPR012259">
    <property type="entry name" value="DHFR"/>
</dbReference>
<dbReference type="Proteomes" id="UP000694865">
    <property type="component" value="Unplaced"/>
</dbReference>
<evidence type="ECO:0000313" key="10">
    <source>
        <dbReference type="RefSeq" id="XP_002734344.1"/>
    </source>
</evidence>